<evidence type="ECO:0000313" key="2">
    <source>
        <dbReference type="EMBL" id="MBM9460969.1"/>
    </source>
</evidence>
<keyword evidence="1" id="KW-1133">Transmembrane helix</keyword>
<keyword evidence="3" id="KW-1185">Reference proteome</keyword>
<accession>A0A938YBU8</accession>
<dbReference type="RefSeq" id="WP_205292279.1">
    <property type="nucleotide sequence ID" value="NZ_CP074406.1"/>
</dbReference>
<keyword evidence="1" id="KW-0472">Membrane</keyword>
<dbReference type="Proteomes" id="UP000663791">
    <property type="component" value="Unassembled WGS sequence"/>
</dbReference>
<evidence type="ECO:0000256" key="1">
    <source>
        <dbReference type="SAM" id="Phobius"/>
    </source>
</evidence>
<gene>
    <name evidence="2" type="ORF">JK386_13790</name>
</gene>
<dbReference type="EMBL" id="JAERTX010000012">
    <property type="protein sequence ID" value="MBM9460969.1"/>
    <property type="molecule type" value="Genomic_DNA"/>
</dbReference>
<reference evidence="2" key="1">
    <citation type="submission" date="2021-01" db="EMBL/GenBank/DDBJ databases">
        <title>Novel species in genus Nocardioides.</title>
        <authorList>
            <person name="Zhang G."/>
        </authorList>
    </citation>
    <scope>NUCLEOTIDE SEQUENCE</scope>
    <source>
        <strain evidence="2">Zg-536</strain>
    </source>
</reference>
<evidence type="ECO:0000313" key="3">
    <source>
        <dbReference type="Proteomes" id="UP000663791"/>
    </source>
</evidence>
<comment type="caution">
    <text evidence="2">The sequence shown here is derived from an EMBL/GenBank/DDBJ whole genome shotgun (WGS) entry which is preliminary data.</text>
</comment>
<keyword evidence="1" id="KW-0812">Transmembrane</keyword>
<protein>
    <recommendedName>
        <fullName evidence="4">DUF3592 domain-containing protein</fullName>
    </recommendedName>
</protein>
<proteinExistence type="predicted"/>
<evidence type="ECO:0008006" key="4">
    <source>
        <dbReference type="Google" id="ProtNLM"/>
    </source>
</evidence>
<feature type="transmembrane region" description="Helical" evidence="1">
    <location>
        <begin position="131"/>
        <end position="148"/>
    </location>
</feature>
<sequence>MARYFLFVIGILLIWLTGLSGAPVEDAEDFDRLRADGVRSKGVVTEIREREVTERSRRSSTTRTVYCPDVRYTLDGVEQSLVELEDCDGWEVGDEVTVLSDPKGELLTHLDTDDVRSSLAEDRRSFNLGQWVGWISLVSSSIVIVLGWRSRLLARRSRQREQVSRT</sequence>
<dbReference type="AlphaFoldDB" id="A0A938YBU8"/>
<name>A0A938YBU8_9ACTN</name>
<organism evidence="2 3">
    <name type="scientific">Nocardioides faecalis</name>
    <dbReference type="NCBI Taxonomy" id="2803858"/>
    <lineage>
        <taxon>Bacteria</taxon>
        <taxon>Bacillati</taxon>
        <taxon>Actinomycetota</taxon>
        <taxon>Actinomycetes</taxon>
        <taxon>Propionibacteriales</taxon>
        <taxon>Nocardioidaceae</taxon>
        <taxon>Nocardioides</taxon>
    </lineage>
</organism>